<dbReference type="STRING" id="1333998.M2A_1669"/>
<evidence type="ECO:0000256" key="15">
    <source>
        <dbReference type="PIRSR" id="PIRSR611782-2"/>
    </source>
</evidence>
<dbReference type="FunFam" id="2.40.10.120:FF:000007">
    <property type="entry name" value="Periplasmic serine endoprotease DegP-like"/>
    <property type="match status" value="1"/>
</dbReference>
<dbReference type="GO" id="GO:0004252">
    <property type="term" value="F:serine-type endopeptidase activity"/>
    <property type="evidence" value="ECO:0007669"/>
    <property type="project" value="InterPro"/>
</dbReference>
<dbReference type="GO" id="GO:0006508">
    <property type="term" value="P:proteolysis"/>
    <property type="evidence" value="ECO:0007669"/>
    <property type="project" value="UniProtKB-KW"/>
</dbReference>
<comment type="catalytic activity">
    <reaction evidence="1">
        <text>Acts on substrates that are at least partially unfolded. The cleavage site P1 residue is normally between a pair of hydrophobic residues, such as Val-|-Val.</text>
        <dbReference type="EC" id="3.4.21.107"/>
    </reaction>
</comment>
<gene>
    <name evidence="17" type="ORF">M2A_1669</name>
</gene>
<feature type="binding site" evidence="15">
    <location>
        <position position="160"/>
    </location>
    <ligand>
        <name>substrate</name>
    </ligand>
</feature>
<dbReference type="Proteomes" id="UP000028702">
    <property type="component" value="Unassembled WGS sequence"/>
</dbReference>
<feature type="domain" description="PDZ" evidence="16">
    <location>
        <begin position="418"/>
        <end position="498"/>
    </location>
</feature>
<dbReference type="PANTHER" id="PTHR22939:SF130">
    <property type="entry name" value="PERIPLASMIC SERINE ENDOPROTEASE DEGP-LIKE-RELATED"/>
    <property type="match status" value="1"/>
</dbReference>
<evidence type="ECO:0000313" key="18">
    <source>
        <dbReference type="Proteomes" id="UP000028702"/>
    </source>
</evidence>
<evidence type="ECO:0000259" key="16">
    <source>
        <dbReference type="PROSITE" id="PS50106"/>
    </source>
</evidence>
<evidence type="ECO:0000256" key="6">
    <source>
        <dbReference type="ARBA" id="ARBA00022670"/>
    </source>
</evidence>
<dbReference type="SUPFAM" id="SSF50156">
    <property type="entry name" value="PDZ domain-like"/>
    <property type="match status" value="2"/>
</dbReference>
<dbReference type="InterPro" id="IPR011782">
    <property type="entry name" value="Pept_S1C_Do"/>
</dbReference>
<evidence type="ECO:0000256" key="8">
    <source>
        <dbReference type="ARBA" id="ARBA00022737"/>
    </source>
</evidence>
<keyword evidence="6 17" id="KW-0645">Protease</keyword>
<sequence>MSFITGVANMTDHVKNAENMSAKSKAVRPIALAAALVAAGIIGYGAGSTSPDIARAASNPFAENRQESTEIEPVAPSNAPASFADVVERVGPAVVSVRVTQKAEAGPAAGMDLPPGHPLERFFKEFGAPNGGGNQPAPKRQAQGSGFFISSDGYVVTNNHVVEGGEEIVIALSSGEELKAKIVGTDPKTDLALLKTEPEKAMPYVAFAPEDNLRIGDWVVAVGNPFGLGGTVTSGIVSARGRDIGAGPYDDFIQIDASINRGNSGGPTFDLSGNVVGVNTAIFSPSGGSVGIGFAIPAAVAQDVIADLKEHGSVTRGWLGVSIQPVTPEIAESLGLEEGEGALVADVMKASPADKAGLETGDVILAIDGKKMKDARDVSRAVAGYDPGTEVNFELLRDGDEEEVDVVLGEFPEEPRQVAALESGAAGKTGELGLALTSGPEGVVVQGVDPQSEAAAKGVRPGDVIVKVNGRSVSNPGEFETRIEESGKSSVLLLLRNESGQHFVALSLKDA</sequence>
<evidence type="ECO:0000256" key="4">
    <source>
        <dbReference type="ARBA" id="ARBA00013035"/>
    </source>
</evidence>
<keyword evidence="11" id="KW-0720">Serine protease</keyword>
<evidence type="ECO:0000256" key="11">
    <source>
        <dbReference type="ARBA" id="ARBA00022825"/>
    </source>
</evidence>
<reference evidence="17 18" key="1">
    <citation type="submission" date="2014-07" db="EMBL/GenBank/DDBJ databases">
        <title>Tepidicaulis marinum gen. nov., sp. nov., a novel marine bacterium denitrifying nitrate to nitrous oxide strictly under microaerobic conditions.</title>
        <authorList>
            <person name="Takeuchi M."/>
            <person name="Yamagishi T."/>
            <person name="Kamagata Y."/>
            <person name="Oshima K."/>
            <person name="Hattori M."/>
            <person name="Katayama T."/>
            <person name="Hanada S."/>
            <person name="Tamaki H."/>
            <person name="Marumo K."/>
            <person name="Maeda H."/>
            <person name="Nedachi M."/>
            <person name="Iwasaki W."/>
            <person name="Suwa Y."/>
            <person name="Sakata S."/>
        </authorList>
    </citation>
    <scope>NUCLEOTIDE SEQUENCE [LARGE SCALE GENOMIC DNA]</scope>
    <source>
        <strain evidence="17 18">MA2</strain>
    </source>
</reference>
<dbReference type="SUPFAM" id="SSF50494">
    <property type="entry name" value="Trypsin-like serine proteases"/>
    <property type="match status" value="1"/>
</dbReference>
<name>A0A081BAV2_9HYPH</name>
<evidence type="ECO:0000256" key="13">
    <source>
        <dbReference type="ARBA" id="ARBA00032850"/>
    </source>
</evidence>
<evidence type="ECO:0000256" key="3">
    <source>
        <dbReference type="ARBA" id="ARBA00010541"/>
    </source>
</evidence>
<feature type="binding site" evidence="15">
    <location>
        <begin position="262"/>
        <end position="264"/>
    </location>
    <ligand>
        <name>substrate</name>
    </ligand>
</feature>
<feature type="binding site" evidence="15">
    <location>
        <position position="190"/>
    </location>
    <ligand>
        <name>substrate</name>
    </ligand>
</feature>
<keyword evidence="10" id="KW-0378">Hydrolase</keyword>
<feature type="active site" description="Charge relay system" evidence="14">
    <location>
        <position position="160"/>
    </location>
</feature>
<dbReference type="EMBL" id="BBIO01000007">
    <property type="protein sequence ID" value="GAK45170.1"/>
    <property type="molecule type" value="Genomic_DNA"/>
</dbReference>
<comment type="subcellular location">
    <subcellularLocation>
        <location evidence="2">Periplasm</location>
    </subcellularLocation>
</comment>
<dbReference type="eggNOG" id="COG0265">
    <property type="taxonomic scope" value="Bacteria"/>
</dbReference>
<comment type="similarity">
    <text evidence="3">Belongs to the peptidase S1C family.</text>
</comment>
<evidence type="ECO:0000256" key="2">
    <source>
        <dbReference type="ARBA" id="ARBA00004418"/>
    </source>
</evidence>
<dbReference type="SMART" id="SM00228">
    <property type="entry name" value="PDZ"/>
    <property type="match status" value="2"/>
</dbReference>
<dbReference type="EC" id="3.4.21.107" evidence="4"/>
<evidence type="ECO:0000256" key="14">
    <source>
        <dbReference type="PIRSR" id="PIRSR611782-1"/>
    </source>
</evidence>
<feature type="domain" description="PDZ" evidence="16">
    <location>
        <begin position="303"/>
        <end position="374"/>
    </location>
</feature>
<dbReference type="InterPro" id="IPR001478">
    <property type="entry name" value="PDZ"/>
</dbReference>
<evidence type="ECO:0000313" key="17">
    <source>
        <dbReference type="EMBL" id="GAK45170.1"/>
    </source>
</evidence>
<keyword evidence="12" id="KW-0346">Stress response</keyword>
<dbReference type="InterPro" id="IPR036034">
    <property type="entry name" value="PDZ_sf"/>
</dbReference>
<dbReference type="PRINTS" id="PR00834">
    <property type="entry name" value="PROTEASES2C"/>
</dbReference>
<organism evidence="17 18">
    <name type="scientific">Tepidicaulis marinus</name>
    <dbReference type="NCBI Taxonomy" id="1333998"/>
    <lineage>
        <taxon>Bacteria</taxon>
        <taxon>Pseudomonadati</taxon>
        <taxon>Pseudomonadota</taxon>
        <taxon>Alphaproteobacteria</taxon>
        <taxon>Hyphomicrobiales</taxon>
        <taxon>Parvibaculaceae</taxon>
        <taxon>Tepidicaulis</taxon>
    </lineage>
</organism>
<evidence type="ECO:0000256" key="1">
    <source>
        <dbReference type="ARBA" id="ARBA00001772"/>
    </source>
</evidence>
<evidence type="ECO:0000256" key="10">
    <source>
        <dbReference type="ARBA" id="ARBA00022801"/>
    </source>
</evidence>
<dbReference type="Gene3D" id="2.30.42.10">
    <property type="match status" value="2"/>
</dbReference>
<evidence type="ECO:0000256" key="12">
    <source>
        <dbReference type="ARBA" id="ARBA00023016"/>
    </source>
</evidence>
<accession>A0A081BAV2</accession>
<dbReference type="PROSITE" id="PS50106">
    <property type="entry name" value="PDZ"/>
    <property type="match status" value="2"/>
</dbReference>
<dbReference type="Pfam" id="PF13365">
    <property type="entry name" value="Trypsin_2"/>
    <property type="match status" value="1"/>
</dbReference>
<dbReference type="AlphaFoldDB" id="A0A081BAV2"/>
<evidence type="ECO:0000256" key="9">
    <source>
        <dbReference type="ARBA" id="ARBA00022764"/>
    </source>
</evidence>
<dbReference type="NCBIfam" id="TIGR02037">
    <property type="entry name" value="degP_htrA_DO"/>
    <property type="match status" value="1"/>
</dbReference>
<dbReference type="Pfam" id="PF17820">
    <property type="entry name" value="PDZ_6"/>
    <property type="match status" value="1"/>
</dbReference>
<keyword evidence="7" id="KW-0732">Signal</keyword>
<comment type="caution">
    <text evidence="17">The sequence shown here is derived from an EMBL/GenBank/DDBJ whole genome shotgun (WGS) entry which is preliminary data.</text>
</comment>
<feature type="active site" description="Charge relay system" evidence="14">
    <location>
        <position position="190"/>
    </location>
</feature>
<proteinExistence type="inferred from homology"/>
<dbReference type="Gene3D" id="2.40.10.120">
    <property type="match status" value="1"/>
</dbReference>
<dbReference type="GO" id="GO:0042597">
    <property type="term" value="C:periplasmic space"/>
    <property type="evidence" value="ECO:0007669"/>
    <property type="project" value="UniProtKB-SubCell"/>
</dbReference>
<dbReference type="InterPro" id="IPR001940">
    <property type="entry name" value="Peptidase_S1C"/>
</dbReference>
<dbReference type="Pfam" id="PF13180">
    <property type="entry name" value="PDZ_2"/>
    <property type="match status" value="1"/>
</dbReference>
<keyword evidence="18" id="KW-1185">Reference proteome</keyword>
<dbReference type="PANTHER" id="PTHR22939">
    <property type="entry name" value="SERINE PROTEASE FAMILY S1C HTRA-RELATED"/>
    <property type="match status" value="1"/>
</dbReference>
<keyword evidence="9" id="KW-0574">Periplasm</keyword>
<evidence type="ECO:0000256" key="7">
    <source>
        <dbReference type="ARBA" id="ARBA00022729"/>
    </source>
</evidence>
<evidence type="ECO:0000256" key="5">
    <source>
        <dbReference type="ARBA" id="ARBA00013958"/>
    </source>
</evidence>
<dbReference type="InterPro" id="IPR041489">
    <property type="entry name" value="PDZ_6"/>
</dbReference>
<dbReference type="CDD" id="cd10839">
    <property type="entry name" value="cpPDZ1_DegP-like"/>
    <property type="match status" value="1"/>
</dbReference>
<protein>
    <recommendedName>
        <fullName evidence="5">Probable periplasmic serine endoprotease DegP-like</fullName>
        <ecNumber evidence="4">3.4.21.107</ecNumber>
    </recommendedName>
    <alternativeName>
        <fullName evidence="13">Protease Do</fullName>
    </alternativeName>
</protein>
<keyword evidence="8" id="KW-0677">Repeat</keyword>
<feature type="active site" description="Charge relay system" evidence="14">
    <location>
        <position position="264"/>
    </location>
</feature>
<dbReference type="InterPro" id="IPR009003">
    <property type="entry name" value="Peptidase_S1_PA"/>
</dbReference>